<name>A0A1Y2N4L5_PSEAH</name>
<dbReference type="EMBL" id="MIGB01000006">
    <property type="protein sequence ID" value="OSY42027.1"/>
    <property type="molecule type" value="Genomic_DNA"/>
</dbReference>
<dbReference type="STRING" id="2074.BG845_01523"/>
<feature type="region of interest" description="Disordered" evidence="1">
    <location>
        <begin position="1"/>
        <end position="21"/>
    </location>
</feature>
<dbReference type="InterPro" id="IPR009467">
    <property type="entry name" value="Glycolipid-bd_prot_put"/>
</dbReference>
<protein>
    <recommendedName>
        <fullName evidence="4">Glycolipid-binding protein</fullName>
    </recommendedName>
</protein>
<evidence type="ECO:0008006" key="4">
    <source>
        <dbReference type="Google" id="ProtNLM"/>
    </source>
</evidence>
<accession>A0A1Y2N4L5</accession>
<evidence type="ECO:0000313" key="2">
    <source>
        <dbReference type="EMBL" id="OSY42027.1"/>
    </source>
</evidence>
<proteinExistence type="predicted"/>
<dbReference type="Proteomes" id="UP000194360">
    <property type="component" value="Unassembled WGS sequence"/>
</dbReference>
<comment type="caution">
    <text evidence="2">The sequence shown here is derived from an EMBL/GenBank/DDBJ whole genome shotgun (WGS) entry which is preliminary data.</text>
</comment>
<dbReference type="OrthoDB" id="7347529at2"/>
<keyword evidence="3" id="KW-1185">Reference proteome</keyword>
<dbReference type="AlphaFoldDB" id="A0A1Y2N4L5"/>
<sequence length="202" mass="21125">MAIMLSWRSEPDTHGADGLESARITTSGGGFRAVGRLIRGTRDVSGGVLTASYRLVVAGDGTLSRLAVDVATAGGEQQLTISRSTDGVWLVDDGSGGTRGEFHGARDVDLAFSPVFNALPIRRLGLHRDKGEHVVPVVFVDLPTLRVEATEQTYRTVRAGTGSDPAVVGFEAGEVTAELTVDADGFVLGYPGLATRTELTAG</sequence>
<dbReference type="SUPFAM" id="SSF159275">
    <property type="entry name" value="PA1994-like"/>
    <property type="match status" value="1"/>
</dbReference>
<dbReference type="RefSeq" id="WP_085911832.1">
    <property type="nucleotide sequence ID" value="NZ_AP018920.1"/>
</dbReference>
<gene>
    <name evidence="2" type="ORF">BG845_01523</name>
</gene>
<evidence type="ECO:0000313" key="3">
    <source>
        <dbReference type="Proteomes" id="UP000194360"/>
    </source>
</evidence>
<dbReference type="Pfam" id="PF06475">
    <property type="entry name" value="Glycolipid_bind"/>
    <property type="match status" value="1"/>
</dbReference>
<reference evidence="2 3" key="1">
    <citation type="submission" date="2016-09" db="EMBL/GenBank/DDBJ databases">
        <title>Pseudonocardia autotrophica DSM535, a candidate organism with high potential of specific P450 cytochromes.</title>
        <authorList>
            <person name="Grumaz C."/>
            <person name="Vainshtein Y."/>
            <person name="Kirstahler P."/>
            <person name="Sohn K."/>
        </authorList>
    </citation>
    <scope>NUCLEOTIDE SEQUENCE [LARGE SCALE GENOMIC DNA]</scope>
    <source>
        <strain evidence="2 3">DSM 535</strain>
    </source>
</reference>
<evidence type="ECO:0000256" key="1">
    <source>
        <dbReference type="SAM" id="MobiDB-lite"/>
    </source>
</evidence>
<organism evidence="2 3">
    <name type="scientific">Pseudonocardia autotrophica</name>
    <name type="common">Amycolata autotrophica</name>
    <name type="synonym">Nocardia autotrophica</name>
    <dbReference type="NCBI Taxonomy" id="2074"/>
    <lineage>
        <taxon>Bacteria</taxon>
        <taxon>Bacillati</taxon>
        <taxon>Actinomycetota</taxon>
        <taxon>Actinomycetes</taxon>
        <taxon>Pseudonocardiales</taxon>
        <taxon>Pseudonocardiaceae</taxon>
        <taxon>Pseudonocardia</taxon>
    </lineage>
</organism>